<accession>A0A2G3PSC7</accession>
<dbReference type="GO" id="GO:0047617">
    <property type="term" value="F:fatty acyl-CoA hydrolase activity"/>
    <property type="evidence" value="ECO:0007669"/>
    <property type="project" value="TreeGrafter"/>
</dbReference>
<dbReference type="PANTHER" id="PTHR31793:SF27">
    <property type="entry name" value="NOVEL THIOESTERASE SUPERFAMILY DOMAIN AND SAPOSIN A-TYPE DOMAIN CONTAINING PROTEIN (0610012H03RIK)"/>
    <property type="match status" value="1"/>
</dbReference>
<dbReference type="Gene3D" id="3.10.129.10">
    <property type="entry name" value="Hotdog Thioesterase"/>
    <property type="match status" value="1"/>
</dbReference>
<sequence>MGPVVGSEGTRPTWSAPVRYAEADQQGVVFNAHYLLYCDEASAEFCRQRGILDFGEMLRVKKSTLTWTAPAVWGEVVDVYVTCPRVGRTSFTMCFNVKVADRECCTVETVYVHADESGTPQAIPDDVAQVLTSGAPIA</sequence>
<evidence type="ECO:0000256" key="2">
    <source>
        <dbReference type="ARBA" id="ARBA00022801"/>
    </source>
</evidence>
<proteinExistence type="inferred from homology"/>
<dbReference type="CDD" id="cd00586">
    <property type="entry name" value="4HBT"/>
    <property type="match status" value="1"/>
</dbReference>
<dbReference type="InterPro" id="IPR029069">
    <property type="entry name" value="HotDog_dom_sf"/>
</dbReference>
<dbReference type="SUPFAM" id="SSF54637">
    <property type="entry name" value="Thioesterase/thiol ester dehydrase-isomerase"/>
    <property type="match status" value="1"/>
</dbReference>
<comment type="caution">
    <text evidence="4">The sequence shown here is derived from an EMBL/GenBank/DDBJ whole genome shotgun (WGS) entry which is preliminary data.</text>
</comment>
<dbReference type="InterPro" id="IPR006683">
    <property type="entry name" value="Thioestr_dom"/>
</dbReference>
<evidence type="ECO:0000313" key="4">
    <source>
        <dbReference type="EMBL" id="PHV67962.1"/>
    </source>
</evidence>
<dbReference type="InterPro" id="IPR050563">
    <property type="entry name" value="4-hydroxybenzoyl-CoA_TE"/>
</dbReference>
<dbReference type="AlphaFoldDB" id="A0A2G3PSC7"/>
<feature type="domain" description="Thioesterase" evidence="3">
    <location>
        <begin position="26"/>
        <end position="105"/>
    </location>
</feature>
<dbReference type="EMBL" id="PEBD01000004">
    <property type="protein sequence ID" value="PHV67962.1"/>
    <property type="molecule type" value="Genomic_DNA"/>
</dbReference>
<reference evidence="4 5" key="1">
    <citation type="submission" date="2017-10" db="EMBL/GenBank/DDBJ databases">
        <title>The draft genome sequence of Williamsia sp. BULT 1.1 isolated from the semi-arid grassland soils from South Africa.</title>
        <authorList>
            <person name="Kabwe M.H."/>
            <person name="Govender N."/>
            <person name="Mutseka Lunga P."/>
            <person name="Vikram S."/>
            <person name="Makhalanyane T.P."/>
        </authorList>
    </citation>
    <scope>NUCLEOTIDE SEQUENCE [LARGE SCALE GENOMIC DNA]</scope>
    <source>
        <strain evidence="4 5">BULT 1.1</strain>
    </source>
</reference>
<organism evidence="4 5">
    <name type="scientific">Williamsia marianensis</name>
    <dbReference type="NCBI Taxonomy" id="85044"/>
    <lineage>
        <taxon>Bacteria</taxon>
        <taxon>Bacillati</taxon>
        <taxon>Actinomycetota</taxon>
        <taxon>Actinomycetes</taxon>
        <taxon>Mycobacteriales</taxon>
        <taxon>Nocardiaceae</taxon>
        <taxon>Williamsia</taxon>
    </lineage>
</organism>
<name>A0A2G3PSC7_WILMA</name>
<dbReference type="RefSeq" id="WP_099381136.1">
    <property type="nucleotide sequence ID" value="NZ_PEBD01000004.1"/>
</dbReference>
<comment type="similarity">
    <text evidence="1">Belongs to the 4-hydroxybenzoyl-CoA thioesterase family.</text>
</comment>
<protein>
    <submittedName>
        <fullName evidence="4">Thioesterase</fullName>
    </submittedName>
</protein>
<evidence type="ECO:0000313" key="5">
    <source>
        <dbReference type="Proteomes" id="UP000225108"/>
    </source>
</evidence>
<evidence type="ECO:0000256" key="1">
    <source>
        <dbReference type="ARBA" id="ARBA00005953"/>
    </source>
</evidence>
<keyword evidence="2" id="KW-0378">Hydrolase</keyword>
<dbReference type="PANTHER" id="PTHR31793">
    <property type="entry name" value="4-HYDROXYBENZOYL-COA THIOESTERASE FAMILY MEMBER"/>
    <property type="match status" value="1"/>
</dbReference>
<evidence type="ECO:0000259" key="3">
    <source>
        <dbReference type="Pfam" id="PF03061"/>
    </source>
</evidence>
<gene>
    <name evidence="4" type="ORF">CSW57_01365</name>
</gene>
<dbReference type="Proteomes" id="UP000225108">
    <property type="component" value="Unassembled WGS sequence"/>
</dbReference>
<dbReference type="Pfam" id="PF03061">
    <property type="entry name" value="4HBT"/>
    <property type="match status" value="1"/>
</dbReference>